<evidence type="ECO:0000313" key="11">
    <source>
        <dbReference type="Proteomes" id="UP000218606"/>
    </source>
</evidence>
<feature type="domain" description="MmeI-like C-terminal" evidence="8">
    <location>
        <begin position="811"/>
        <end position="888"/>
    </location>
</feature>
<dbReference type="RefSeq" id="WP_096871551.1">
    <property type="nucleotide sequence ID" value="NZ_CP010767.1"/>
</dbReference>
<feature type="domain" description="MmeI-like helicase spacer" evidence="6">
    <location>
        <begin position="171"/>
        <end position="248"/>
    </location>
</feature>
<dbReference type="Pfam" id="PF20473">
    <property type="entry name" value="MmeI_Mtase"/>
    <property type="match status" value="1"/>
</dbReference>
<dbReference type="AlphaFoldDB" id="A0AAN1LAP0"/>
<dbReference type="Proteomes" id="UP000218606">
    <property type="component" value="Chromosome"/>
</dbReference>
<dbReference type="REBASE" id="221272">
    <property type="entry name" value="PpiP13ORF1820P"/>
</dbReference>
<evidence type="ECO:0000259" key="5">
    <source>
        <dbReference type="Pfam" id="PF20464"/>
    </source>
</evidence>
<accession>A0AAN1LAP0</accession>
<feature type="domain" description="MmeI-like target recognition" evidence="7">
    <location>
        <begin position="603"/>
        <end position="809"/>
    </location>
</feature>
<dbReference type="InterPro" id="IPR029063">
    <property type="entry name" value="SAM-dependent_MTases_sf"/>
</dbReference>
<dbReference type="Pfam" id="PF20466">
    <property type="entry name" value="MmeI_TRD"/>
    <property type="match status" value="1"/>
</dbReference>
<evidence type="ECO:0000259" key="8">
    <source>
        <dbReference type="Pfam" id="PF20467"/>
    </source>
</evidence>
<keyword evidence="3" id="KW-0808">Transferase</keyword>
<dbReference type="InterPro" id="IPR046817">
    <property type="entry name" value="MmeI_N"/>
</dbReference>
<gene>
    <name evidence="10" type="ORF">PhaeoP13_01820</name>
</gene>
<organism evidence="10 11">
    <name type="scientific">Phaeobacter piscinae</name>
    <dbReference type="NCBI Taxonomy" id="1580596"/>
    <lineage>
        <taxon>Bacteria</taxon>
        <taxon>Pseudomonadati</taxon>
        <taxon>Pseudomonadota</taxon>
        <taxon>Alphaproteobacteria</taxon>
        <taxon>Rhodobacterales</taxon>
        <taxon>Roseobacteraceae</taxon>
        <taxon>Phaeobacter</taxon>
    </lineage>
</organism>
<dbReference type="EC" id="2.1.1.72" evidence="1"/>
<feature type="domain" description="MmeI-like N-terminal" evidence="5">
    <location>
        <begin position="1"/>
        <end position="159"/>
    </location>
</feature>
<evidence type="ECO:0000313" key="10">
    <source>
        <dbReference type="EMBL" id="ATG43756.1"/>
    </source>
</evidence>
<reference evidence="10 11" key="1">
    <citation type="journal article" date="2017" name="Front. Microbiol.">
        <title>Phaeobacter piscinae sp. nov., a species of the Roseobacter group and potential aquaculture probiont.</title>
        <authorList>
            <person name="Sonnenschein E.C."/>
            <person name="Phippen C.B.W."/>
            <person name="Nielsen K.F."/>
            <person name="Mateiu R.V."/>
            <person name="Melchiorsen J."/>
            <person name="Gram L."/>
            <person name="Overmann J."/>
            <person name="Freese H.M."/>
        </authorList>
    </citation>
    <scope>NUCLEOTIDE SEQUENCE [LARGE SCALE GENOMIC DNA]</scope>
    <source>
        <strain evidence="10 11">P13</strain>
    </source>
</reference>
<evidence type="ECO:0000256" key="1">
    <source>
        <dbReference type="ARBA" id="ARBA00011900"/>
    </source>
</evidence>
<dbReference type="Gene3D" id="3.40.50.150">
    <property type="entry name" value="Vaccinia Virus protein VP39"/>
    <property type="match status" value="1"/>
</dbReference>
<evidence type="ECO:0000259" key="9">
    <source>
        <dbReference type="Pfam" id="PF20473"/>
    </source>
</evidence>
<evidence type="ECO:0000259" key="6">
    <source>
        <dbReference type="Pfam" id="PF20465"/>
    </source>
</evidence>
<evidence type="ECO:0000256" key="4">
    <source>
        <dbReference type="ARBA" id="ARBA00047942"/>
    </source>
</evidence>
<dbReference type="InterPro" id="IPR046816">
    <property type="entry name" value="MmeI_Mtase"/>
</dbReference>
<sequence>MNPTEIFEALEQISDKPFDAEEFPFEFAQATDVAQAAIAKLRNGTTNKSDQPGGVLVNKKFHFAPAMSGMADVTLEALRNSKKTATAKPAILIATDGKMVAAQQRVSGETLHCHFDEIGDKFGFFLPAAGKERYEAAEENPIDVKVTAKLAKLYDALVRKNPDWASDERRHEMNQLMMRLIFCMFAEDVGIFPDNQFSQILFNHAGNKGEEAREVIIAAFTAMNQPKDKRSDLPAWAGDLEYVNGGLFAGSIDAPVFDVTAYRYLRDACNEDWREINPDIFGSMIQSVADPKQRSELGMHYTSVPNIMKVIGPLFLDDLDAEIDKAWDRAGGLRRALTRIEGIRVFDPACGSGNFLVVSYRQLRIREMRILERLEELTGESTKEMFSAVKIANFHGIEITDFAAETAKLALFIAEYQANAVFKEVFGQGPASLPLRESAHIVCDNALRVDWEEVCPPPGGGEEVFIAGNPPFVGFNARKEAHKRDMDHVLKGRLKTYHRLDYVICWFIKAADFLRGHNAEAAFVSTNSVCQGATVDLLWGEVLRDGMTIKFAHQQFYWSNNASRNAAVSCVIIGLSDRHRGQRRLIGGDLEASVNNINPYLVDGPNLTIKGVSRSMFGLPKMDIGNIPRDEGNLILTREERDHLISDHPDAEQFIRRFLGSKEVVRGLDRFCLWIRDNEVETAKSIPEITRRLKAVTEIRAESDAQVTRDAAAYPHRFGQMTGDGEAKEHSFLIPRVTSVRRPYLPVERFGADVISSDLNQVIYDAPEWAFSIVASRLHLVWVATVSGKLKNDFRYSSTMGWNTFPVPNFSDDQLEALNASTRKILKCRYSHYPATIAQLYDPDKMPDDLRAVHRENDELLETMYIGRPFRNDTERLEHLFKLYAAKIKQIEKQAAKGKRGKRSK</sequence>
<dbReference type="EMBL" id="CP010767">
    <property type="protein sequence ID" value="ATG43756.1"/>
    <property type="molecule type" value="Genomic_DNA"/>
</dbReference>
<dbReference type="Pfam" id="PF20467">
    <property type="entry name" value="MmeI_C"/>
    <property type="match status" value="1"/>
</dbReference>
<dbReference type="InterPro" id="IPR046820">
    <property type="entry name" value="MmeI_TRD"/>
</dbReference>
<proteinExistence type="predicted"/>
<dbReference type="Pfam" id="PF20465">
    <property type="entry name" value="MmeI_hel"/>
    <property type="match status" value="1"/>
</dbReference>
<dbReference type="InterPro" id="IPR050953">
    <property type="entry name" value="N4_N6_ade-DNA_methylase"/>
</dbReference>
<dbReference type="GO" id="GO:0032259">
    <property type="term" value="P:methylation"/>
    <property type="evidence" value="ECO:0007669"/>
    <property type="project" value="UniProtKB-KW"/>
</dbReference>
<dbReference type="InterPro" id="IPR046819">
    <property type="entry name" value="MmeI_hel"/>
</dbReference>
<dbReference type="PANTHER" id="PTHR33841:SF1">
    <property type="entry name" value="DNA METHYLTRANSFERASE A"/>
    <property type="match status" value="1"/>
</dbReference>
<comment type="catalytic activity">
    <reaction evidence="4">
        <text>a 2'-deoxyadenosine in DNA + S-adenosyl-L-methionine = an N(6)-methyl-2'-deoxyadenosine in DNA + S-adenosyl-L-homocysteine + H(+)</text>
        <dbReference type="Rhea" id="RHEA:15197"/>
        <dbReference type="Rhea" id="RHEA-COMP:12418"/>
        <dbReference type="Rhea" id="RHEA-COMP:12419"/>
        <dbReference type="ChEBI" id="CHEBI:15378"/>
        <dbReference type="ChEBI" id="CHEBI:57856"/>
        <dbReference type="ChEBI" id="CHEBI:59789"/>
        <dbReference type="ChEBI" id="CHEBI:90615"/>
        <dbReference type="ChEBI" id="CHEBI:90616"/>
        <dbReference type="EC" id="2.1.1.72"/>
    </reaction>
</comment>
<dbReference type="PANTHER" id="PTHR33841">
    <property type="entry name" value="DNA METHYLTRANSFERASE YEEA-RELATED"/>
    <property type="match status" value="1"/>
</dbReference>
<feature type="domain" description="MmeI-like DNA-methyltransferase" evidence="9">
    <location>
        <begin position="324"/>
        <end position="585"/>
    </location>
</feature>
<dbReference type="Pfam" id="PF20464">
    <property type="entry name" value="MmeI_N"/>
    <property type="match status" value="1"/>
</dbReference>
<dbReference type="GO" id="GO:0009007">
    <property type="term" value="F:site-specific DNA-methyltransferase (adenine-specific) activity"/>
    <property type="evidence" value="ECO:0007669"/>
    <property type="project" value="UniProtKB-EC"/>
</dbReference>
<name>A0AAN1LAP0_9RHOB</name>
<protein>
    <recommendedName>
        <fullName evidence="1">site-specific DNA-methyltransferase (adenine-specific)</fullName>
        <ecNumber evidence="1">2.1.1.72</ecNumber>
    </recommendedName>
</protein>
<evidence type="ECO:0000259" key="7">
    <source>
        <dbReference type="Pfam" id="PF20466"/>
    </source>
</evidence>
<evidence type="ECO:0000256" key="2">
    <source>
        <dbReference type="ARBA" id="ARBA00022603"/>
    </source>
</evidence>
<dbReference type="InterPro" id="IPR046818">
    <property type="entry name" value="MmeI_C"/>
</dbReference>
<evidence type="ECO:0000256" key="3">
    <source>
        <dbReference type="ARBA" id="ARBA00022679"/>
    </source>
</evidence>
<dbReference type="SUPFAM" id="SSF53335">
    <property type="entry name" value="S-adenosyl-L-methionine-dependent methyltransferases"/>
    <property type="match status" value="1"/>
</dbReference>
<keyword evidence="2 10" id="KW-0489">Methyltransferase</keyword>